<evidence type="ECO:0000256" key="8">
    <source>
        <dbReference type="ARBA" id="ARBA00022840"/>
    </source>
</evidence>
<evidence type="ECO:0000256" key="1">
    <source>
        <dbReference type="ARBA" id="ARBA00000851"/>
    </source>
</evidence>
<dbReference type="HOGENOM" id="CLU_005762_1_0_5"/>
<dbReference type="Pfam" id="PF11867">
    <property type="entry name" value="T1RH-like_C"/>
    <property type="match status" value="1"/>
</dbReference>
<gene>
    <name evidence="12" type="ordered locus">MGMSRv2__3048</name>
</gene>
<dbReference type="PANTHER" id="PTHR30195">
    <property type="entry name" value="TYPE I SITE-SPECIFIC DEOXYRIBONUCLEASE PROTEIN SUBUNIT M AND R"/>
    <property type="match status" value="1"/>
</dbReference>
<comment type="function">
    <text evidence="10">Subunit R is required for both nuclease and ATPase activities, but not for modification.</text>
</comment>
<dbReference type="Proteomes" id="UP000018922">
    <property type="component" value="Chromosome I"/>
</dbReference>
<dbReference type="CDD" id="cd22332">
    <property type="entry name" value="HsdR_N"/>
    <property type="match status" value="1"/>
</dbReference>
<keyword evidence="9 10" id="KW-0238">DNA-binding</keyword>
<dbReference type="eggNOG" id="COG0610">
    <property type="taxonomic scope" value="Bacteria"/>
</dbReference>
<comment type="subunit">
    <text evidence="10">The type I restriction/modification system is composed of three polypeptides R, M and S.</text>
</comment>
<name>V6F710_MAGGM</name>
<keyword evidence="5 10" id="KW-0680">Restriction system</keyword>
<dbReference type="PANTHER" id="PTHR30195:SF15">
    <property type="entry name" value="TYPE I RESTRICTION ENZYME HINDI ENDONUCLEASE SUBUNIT"/>
    <property type="match status" value="1"/>
</dbReference>
<dbReference type="NCBIfam" id="TIGR00348">
    <property type="entry name" value="hsdR"/>
    <property type="match status" value="1"/>
</dbReference>
<dbReference type="Gene3D" id="3.40.50.300">
    <property type="entry name" value="P-loop containing nucleotide triphosphate hydrolases"/>
    <property type="match status" value="3"/>
</dbReference>
<evidence type="ECO:0000256" key="9">
    <source>
        <dbReference type="ARBA" id="ARBA00023125"/>
    </source>
</evidence>
<dbReference type="SUPFAM" id="SSF52540">
    <property type="entry name" value="P-loop containing nucleoside triphosphate hydrolases"/>
    <property type="match status" value="2"/>
</dbReference>
<dbReference type="AlphaFoldDB" id="V6F710"/>
<evidence type="ECO:0000256" key="6">
    <source>
        <dbReference type="ARBA" id="ARBA00022759"/>
    </source>
</evidence>
<dbReference type="InterPro" id="IPR014001">
    <property type="entry name" value="Helicase_ATP-bd"/>
</dbReference>
<keyword evidence="8 10" id="KW-0067">ATP-binding</keyword>
<dbReference type="PROSITE" id="PS51192">
    <property type="entry name" value="HELICASE_ATP_BIND_1"/>
    <property type="match status" value="1"/>
</dbReference>
<sequence length="1032" mass="115945">MSLIDENMAEQAALDCFEELGYQRVFGPDIAPQGPQQERDNYKQVVLTDRLMTAMARINPHLPAPVLEDAARQVIYGNVAGLMQANRQLHTWLTDGVPVEVNRDGETLGDRVKLIDFANAENNEWAAINQFSVEGAKHTRRPDIVVFINGLPLAVIELKNPADENADIWAAFNQLQAYKEDIPDLFVFNEVLAISDYTLARAGSLSANEERFTAWRTIDGVKLDPLGEFQQLETMIRGLFRRDFFLEYLRHFVLFEDDGATKKIAGYHQFHAVRAVVDSVILASGPGGSRRGGVVWHTQGSGKSIEMTCLAGRLMTAPEMKNPTIVVVTDRNDLDGQLYETFAGAAALLRETPAQAQTRPDLRAKLGNRPSGGIIFTTIQKFSPFEDEDTFPVLSDRDNIIVICDEAHRSQYGFNARLAVTDGDNTAVRYGYAHYLREALPNATFVAFTGTPISSEDKDTRAVFGDYVHVYDIEQAVKDGATVPIYYESRLAKLDLKPEETPTIDDEVDELTEDDEDDTKAKFLRRWAALEKIVGAPPRVQKVAEDLIAHFEKRQAVMDGKAMVVAMSREICVHLYNAIIALRPEWHDEDPEKGAVKVVMTGSAADKSLLKPHIYPKEVKKRLEKRFKDPADPLKLVIVRDMWLTGFDAPCVHTMYVDKPMRGHNLMQAIARVNRVFRDKNGGLVVDYIGIASELKQALVEYTNSKGKGRPTIRAEEALEILQEKMATLQAMMHGFDYSAFRSKALHLLAGAINHVLGQDDGKKRFADLVLSASKAFALCCTLDDALEYRDELAFFQAIKTALTKHSSQDKKLSDEAKEHALRQIISGALISDDVIDIFAAAGLNKPNIGILTEEFLDDVRHMEHRNLAVELLERLLKDDIKSRFATNVVQNQKFSELLQASLTRYRNRAIETAQVIEELIQMAKEFNEAARKGESLGLSMEELAFYDALETNEASVRELGDDILKEIARQLTDFLRANLSVDWSVRETVRAKMRGRIKIILRRYKYPPDLEARAIELVLKQAEAISETWMA</sequence>
<protein>
    <recommendedName>
        <fullName evidence="10">Type I restriction enzyme endonuclease subunit</fullName>
        <shortName evidence="10">R protein</shortName>
        <ecNumber evidence="10">3.1.21.3</ecNumber>
    </recommendedName>
</protein>
<dbReference type="EC" id="3.1.21.3" evidence="10"/>
<keyword evidence="13" id="KW-1185">Reference proteome</keyword>
<dbReference type="REBASE" id="75985">
    <property type="entry name" value="Mgr1V2ORF3046P"/>
</dbReference>
<dbReference type="GO" id="GO:0009307">
    <property type="term" value="P:DNA restriction-modification system"/>
    <property type="evidence" value="ECO:0007669"/>
    <property type="project" value="UniProtKB-KW"/>
</dbReference>
<keyword evidence="6" id="KW-0255">Endonuclease</keyword>
<evidence type="ECO:0000256" key="2">
    <source>
        <dbReference type="ARBA" id="ARBA00008598"/>
    </source>
</evidence>
<dbReference type="EMBL" id="HG794546">
    <property type="protein sequence ID" value="CDL00263.1"/>
    <property type="molecule type" value="Genomic_DNA"/>
</dbReference>
<dbReference type="STRING" id="1430440.MGMSRv2__3048"/>
<comment type="catalytic activity">
    <reaction evidence="1 10">
        <text>Endonucleolytic cleavage of DNA to give random double-stranded fragments with terminal 5'-phosphates, ATP is simultaneously hydrolyzed.</text>
        <dbReference type="EC" id="3.1.21.3"/>
    </reaction>
</comment>
<dbReference type="InterPro" id="IPR007409">
    <property type="entry name" value="Restrct_endonuc_type1_HsdR_N"/>
</dbReference>
<dbReference type="InterPro" id="IPR027417">
    <property type="entry name" value="P-loop_NTPase"/>
</dbReference>
<evidence type="ECO:0000256" key="4">
    <source>
        <dbReference type="ARBA" id="ARBA00022741"/>
    </source>
</evidence>
<dbReference type="Gene3D" id="3.90.1570.50">
    <property type="match status" value="1"/>
</dbReference>
<dbReference type="GO" id="GO:0005524">
    <property type="term" value="F:ATP binding"/>
    <property type="evidence" value="ECO:0007669"/>
    <property type="project" value="UniProtKB-KW"/>
</dbReference>
<accession>V6F710</accession>
<dbReference type="SMART" id="SM00487">
    <property type="entry name" value="DEXDc"/>
    <property type="match status" value="1"/>
</dbReference>
<evidence type="ECO:0000256" key="7">
    <source>
        <dbReference type="ARBA" id="ARBA00022801"/>
    </source>
</evidence>
<dbReference type="CDD" id="cd18030">
    <property type="entry name" value="DEXHc_RE_I_HsdR"/>
    <property type="match status" value="1"/>
</dbReference>
<dbReference type="GO" id="GO:0003677">
    <property type="term" value="F:DNA binding"/>
    <property type="evidence" value="ECO:0007669"/>
    <property type="project" value="UniProtKB-KW"/>
</dbReference>
<proteinExistence type="inferred from homology"/>
<dbReference type="GO" id="GO:0009035">
    <property type="term" value="F:type I site-specific deoxyribonuclease activity"/>
    <property type="evidence" value="ECO:0007669"/>
    <property type="project" value="UniProtKB-EC"/>
</dbReference>
<evidence type="ECO:0000313" key="12">
    <source>
        <dbReference type="EMBL" id="CDL00263.1"/>
    </source>
</evidence>
<organism evidence="12 13">
    <name type="scientific">Magnetospirillum gryphiswaldense (strain DSM 6361 / JCM 21280 / NBRC 15271 / MSR-1)</name>
    <dbReference type="NCBI Taxonomy" id="431944"/>
    <lineage>
        <taxon>Bacteria</taxon>
        <taxon>Pseudomonadati</taxon>
        <taxon>Pseudomonadota</taxon>
        <taxon>Alphaproteobacteria</taxon>
        <taxon>Rhodospirillales</taxon>
        <taxon>Rhodospirillaceae</taxon>
        <taxon>Magnetospirillum</taxon>
    </lineage>
</organism>
<keyword evidence="3" id="KW-0540">Nuclease</keyword>
<dbReference type="Pfam" id="PF18766">
    <property type="entry name" value="SWI2_SNF2"/>
    <property type="match status" value="1"/>
</dbReference>
<dbReference type="Pfam" id="PF22679">
    <property type="entry name" value="T1R_D3-like"/>
    <property type="match status" value="1"/>
</dbReference>
<dbReference type="Pfam" id="PF04313">
    <property type="entry name" value="HSDR_N"/>
    <property type="match status" value="1"/>
</dbReference>
<dbReference type="InterPro" id="IPR004473">
    <property type="entry name" value="Restrct_endonuc_typeI_HsdR"/>
</dbReference>
<keyword evidence="4 10" id="KW-0547">Nucleotide-binding</keyword>
<dbReference type="InterPro" id="IPR055180">
    <property type="entry name" value="HsdR_RecA-like_helicase_dom_2"/>
</dbReference>
<evidence type="ECO:0000256" key="10">
    <source>
        <dbReference type="RuleBase" id="RU364115"/>
    </source>
</evidence>
<keyword evidence="7 10" id="KW-0378">Hydrolase</keyword>
<evidence type="ECO:0000256" key="5">
    <source>
        <dbReference type="ARBA" id="ARBA00022747"/>
    </source>
</evidence>
<dbReference type="InterPro" id="IPR021810">
    <property type="entry name" value="T1RH-like_C"/>
</dbReference>
<dbReference type="InterPro" id="IPR051268">
    <property type="entry name" value="Type-I_R_enzyme_R_subunit"/>
</dbReference>
<reference evidence="12 13" key="1">
    <citation type="journal article" date="2014" name="Genome Announc.">
        <title>Complete genome sequence of Magnetospirillum gryphiswaldense MSR-1.</title>
        <authorList>
            <person name="Wang X."/>
            <person name="Wang Q."/>
            <person name="Zhang W."/>
            <person name="Wang Y."/>
            <person name="Li L."/>
            <person name="Wen T."/>
            <person name="Zhang T."/>
            <person name="Zhang Y."/>
            <person name="Xu J."/>
            <person name="Hu J."/>
            <person name="Li S."/>
            <person name="Liu L."/>
            <person name="Liu J."/>
            <person name="Jiang W."/>
            <person name="Tian J."/>
            <person name="Li Y."/>
            <person name="Schuler D."/>
            <person name="Wang L."/>
            <person name="Li J."/>
        </authorList>
    </citation>
    <scope>NUCLEOTIDE SEQUENCE [LARGE SCALE GENOMIC DNA]</scope>
    <source>
        <strain evidence="13">DSM 6361 / JCM 21280 / NBRC 15271 / MSR-1</strain>
    </source>
</reference>
<evidence type="ECO:0000259" key="11">
    <source>
        <dbReference type="PROSITE" id="PS51192"/>
    </source>
</evidence>
<dbReference type="CDD" id="cd18800">
    <property type="entry name" value="SF2_C_EcoR124I-like"/>
    <property type="match status" value="1"/>
</dbReference>
<dbReference type="InterPro" id="IPR040980">
    <property type="entry name" value="SWI2_SNF2"/>
</dbReference>
<dbReference type="KEGG" id="mgy:MGMSRv2__3048"/>
<evidence type="ECO:0000313" key="13">
    <source>
        <dbReference type="Proteomes" id="UP000018922"/>
    </source>
</evidence>
<evidence type="ECO:0000256" key="3">
    <source>
        <dbReference type="ARBA" id="ARBA00022722"/>
    </source>
</evidence>
<comment type="similarity">
    <text evidence="2 10">Belongs to the HsdR family.</text>
</comment>
<feature type="domain" description="Helicase ATP-binding" evidence="11">
    <location>
        <begin position="284"/>
        <end position="470"/>
    </location>
</feature>